<gene>
    <name evidence="1" type="ORF">TKK_002818</name>
</gene>
<organism evidence="1 2">
    <name type="scientific">Trichogramma kaykai</name>
    <dbReference type="NCBI Taxonomy" id="54128"/>
    <lineage>
        <taxon>Eukaryota</taxon>
        <taxon>Metazoa</taxon>
        <taxon>Ecdysozoa</taxon>
        <taxon>Arthropoda</taxon>
        <taxon>Hexapoda</taxon>
        <taxon>Insecta</taxon>
        <taxon>Pterygota</taxon>
        <taxon>Neoptera</taxon>
        <taxon>Endopterygota</taxon>
        <taxon>Hymenoptera</taxon>
        <taxon>Apocrita</taxon>
        <taxon>Proctotrupomorpha</taxon>
        <taxon>Chalcidoidea</taxon>
        <taxon>Trichogrammatidae</taxon>
        <taxon>Trichogramma</taxon>
    </lineage>
</organism>
<proteinExistence type="predicted"/>
<protein>
    <submittedName>
        <fullName evidence="1">Uncharacterized protein</fullName>
    </submittedName>
</protein>
<dbReference type="EMBL" id="JBJJXI010000023">
    <property type="protein sequence ID" value="KAL3404788.1"/>
    <property type="molecule type" value="Genomic_DNA"/>
</dbReference>
<accession>A0ABD2XJ10</accession>
<dbReference type="Proteomes" id="UP001627154">
    <property type="component" value="Unassembled WGS sequence"/>
</dbReference>
<keyword evidence="2" id="KW-1185">Reference proteome</keyword>
<reference evidence="1 2" key="1">
    <citation type="journal article" date="2024" name="bioRxiv">
        <title>A reference genome for Trichogramma kaykai: A tiny desert-dwelling parasitoid wasp with competing sex-ratio distorters.</title>
        <authorList>
            <person name="Culotta J."/>
            <person name="Lindsey A.R."/>
        </authorList>
    </citation>
    <scope>NUCLEOTIDE SEQUENCE [LARGE SCALE GENOMIC DNA]</scope>
    <source>
        <strain evidence="1 2">KSX58</strain>
    </source>
</reference>
<dbReference type="AlphaFoldDB" id="A0ABD2XJ10"/>
<evidence type="ECO:0000313" key="2">
    <source>
        <dbReference type="Proteomes" id="UP001627154"/>
    </source>
</evidence>
<name>A0ABD2XJ10_9HYME</name>
<comment type="caution">
    <text evidence="1">The sequence shown here is derived from an EMBL/GenBank/DDBJ whole genome shotgun (WGS) entry which is preliminary data.</text>
</comment>
<evidence type="ECO:0000313" key="1">
    <source>
        <dbReference type="EMBL" id="KAL3404788.1"/>
    </source>
</evidence>
<sequence length="142" mass="16273">MCFSLSRYPELTDPSSDPAGLNSGVACLTDAISEALDIVAPKWVFTVKPKYRPWCDGEVRTLMKRRDSAYRRARRSPTPANVISYRRFRSCAFYTLERAKITYFRLSVEGAVGPRESWRVLRGMGISSRSRHHPYRFSTPTC</sequence>